<dbReference type="EMBL" id="AP024238">
    <property type="protein sequence ID" value="BCO28293.1"/>
    <property type="molecule type" value="Genomic_DNA"/>
</dbReference>
<proteinExistence type="predicted"/>
<accession>A0ABN6D970</accession>
<evidence type="ECO:0000313" key="2">
    <source>
        <dbReference type="Proteomes" id="UP000824366"/>
    </source>
</evidence>
<keyword evidence="2" id="KW-1185">Reference proteome</keyword>
<protein>
    <submittedName>
        <fullName evidence="1">Uncharacterized protein</fullName>
    </submittedName>
</protein>
<organism evidence="1 2">
    <name type="scientific">Rhodoferax lithotrophicus</name>
    <dbReference type="NCBI Taxonomy" id="2798804"/>
    <lineage>
        <taxon>Bacteria</taxon>
        <taxon>Pseudomonadati</taxon>
        <taxon>Pseudomonadota</taxon>
        <taxon>Betaproteobacteria</taxon>
        <taxon>Burkholderiales</taxon>
        <taxon>Comamonadaceae</taxon>
        <taxon>Rhodoferax</taxon>
    </lineage>
</organism>
<name>A0ABN6D970_9BURK</name>
<sequence>MPVGTPLSCFDRHHPPLEGISQVTIIGLPEYHAIGMPA</sequence>
<gene>
    <name evidence="1" type="ORF">MIZ03_3193</name>
</gene>
<reference evidence="1 2" key="1">
    <citation type="journal article" date="2021" name="Microbiol. Spectr.">
        <title>A Single Bacterium Capable of Oxidation and Reduction of Iron at Circumneutral pH.</title>
        <authorList>
            <person name="Kato S."/>
            <person name="Ohkuma M."/>
        </authorList>
    </citation>
    <scope>NUCLEOTIDE SEQUENCE [LARGE SCALE GENOMIC DNA]</scope>
    <source>
        <strain evidence="1 2">MIZ03</strain>
    </source>
</reference>
<dbReference type="Proteomes" id="UP000824366">
    <property type="component" value="Chromosome"/>
</dbReference>
<evidence type="ECO:0000313" key="1">
    <source>
        <dbReference type="EMBL" id="BCO28293.1"/>
    </source>
</evidence>